<evidence type="ECO:0000259" key="1">
    <source>
        <dbReference type="Pfam" id="PF13524"/>
    </source>
</evidence>
<keyword evidence="2" id="KW-0808">Transferase</keyword>
<reference evidence="2 3" key="1">
    <citation type="submission" date="2016-10" db="EMBL/GenBank/DDBJ databases">
        <authorList>
            <person name="de Groot N.N."/>
        </authorList>
    </citation>
    <scope>NUCLEOTIDE SEQUENCE [LARGE SCALE GENOMIC DNA]</scope>
    <source>
        <strain evidence="2 3">CGMCC 1.7031</strain>
    </source>
</reference>
<dbReference type="Proteomes" id="UP000199354">
    <property type="component" value="Unassembled WGS sequence"/>
</dbReference>
<protein>
    <submittedName>
        <fullName evidence="2">Glycosyl transferases group 1</fullName>
    </submittedName>
</protein>
<evidence type="ECO:0000313" key="3">
    <source>
        <dbReference type="Proteomes" id="UP000199354"/>
    </source>
</evidence>
<dbReference type="RefSeq" id="WP_091140798.1">
    <property type="nucleotide sequence ID" value="NZ_FMVF01000003.1"/>
</dbReference>
<sequence length="378" mass="43105">MDILLIGEYSRLHNSLKEGLVALGHRVVICGPKDGFKDYPVDFPIEKKWDSGWRKKIKVGVHRLTGFDISSWLTYRQFLRYKSQLSGFDVVQLINENSFYCQPDFEQKILGYLFAHNQKVVLLSCGYDGYYVPYALAHREFKSPLWPYFEGKLAAKDFDSAFKFMADDFRQLHQFIHTNVAGVIASDLDYEPALLGREKYLGLIPNPINTHKMACAPLSVDQKIIIFHGINNENYLKKGNDIFEAALAVIADRYRDRVEIITVRSVPYAQYINAYDRAHIVLDQTYAMDQGYNALEAMAKGKVVFTGAEASFVQRYGIEEPVNVNAVPNAEAIAEQLAHLIENPNEITAMGSRARAFIEREHHYVAVAQQYVDVWTNA</sequence>
<proteinExistence type="predicted"/>
<name>A0A1G5CIU5_9FLAO</name>
<dbReference type="STRING" id="490189.SAMN02927903_00551"/>
<dbReference type="Gene3D" id="3.40.50.2000">
    <property type="entry name" value="Glycogen Phosphorylase B"/>
    <property type="match status" value="1"/>
</dbReference>
<organism evidence="2 3">
    <name type="scientific">Flavobacterium caeni</name>
    <dbReference type="NCBI Taxonomy" id="490189"/>
    <lineage>
        <taxon>Bacteria</taxon>
        <taxon>Pseudomonadati</taxon>
        <taxon>Bacteroidota</taxon>
        <taxon>Flavobacteriia</taxon>
        <taxon>Flavobacteriales</taxon>
        <taxon>Flavobacteriaceae</taxon>
        <taxon>Flavobacterium</taxon>
    </lineage>
</organism>
<dbReference type="GO" id="GO:0016740">
    <property type="term" value="F:transferase activity"/>
    <property type="evidence" value="ECO:0007669"/>
    <property type="project" value="UniProtKB-KW"/>
</dbReference>
<dbReference type="OrthoDB" id="6638088at2"/>
<keyword evidence="3" id="KW-1185">Reference proteome</keyword>
<dbReference type="InterPro" id="IPR055259">
    <property type="entry name" value="YkvP/CgeB_Glyco_trans-like"/>
</dbReference>
<dbReference type="Pfam" id="PF13524">
    <property type="entry name" value="Glyco_trans_1_2"/>
    <property type="match status" value="1"/>
</dbReference>
<evidence type="ECO:0000313" key="2">
    <source>
        <dbReference type="EMBL" id="SCY02238.1"/>
    </source>
</evidence>
<feature type="domain" description="Spore protein YkvP/CgeB glycosyl transferase-like" evidence="1">
    <location>
        <begin position="246"/>
        <end position="372"/>
    </location>
</feature>
<accession>A0A1G5CIU5</accession>
<dbReference type="EMBL" id="FMVF01000003">
    <property type="protein sequence ID" value="SCY02238.1"/>
    <property type="molecule type" value="Genomic_DNA"/>
</dbReference>
<dbReference type="AlphaFoldDB" id="A0A1G5CIU5"/>
<gene>
    <name evidence="2" type="ORF">SAMN02927903_00551</name>
</gene>
<dbReference type="SUPFAM" id="SSF53756">
    <property type="entry name" value="UDP-Glycosyltransferase/glycogen phosphorylase"/>
    <property type="match status" value="1"/>
</dbReference>